<evidence type="ECO:0000313" key="4">
    <source>
        <dbReference type="Proteomes" id="UP001242995"/>
    </source>
</evidence>
<dbReference type="Proteomes" id="UP001242995">
    <property type="component" value="Unassembled WGS sequence"/>
</dbReference>
<sequence length="229" mass="25098">MVVPEQVLSLQKIGEDVSPYWHPSSPDGRHLGLEPGENVLMAGQCTVKCPLWTLPDATTIVVTDRRLAFLSLDFDKGGGWVGLGPAGLAISLAANTVSRHRASQRSAGLVAIGQLRHEWIESVELRIQKALLGPVDAYIDLTVPTARGRLVVELWGRHVVNENLATWLASLLLWHRTCLEAHLTVGERMELEALRAQIQEKTPIPKDGMRWLLPGNIEQLISAVAPPQG</sequence>
<evidence type="ECO:0000313" key="1">
    <source>
        <dbReference type="EMBL" id="MDP9905574.1"/>
    </source>
</evidence>
<keyword evidence="3" id="KW-1185">Reference proteome</keyword>
<dbReference type="EMBL" id="JAUSTF010000001">
    <property type="protein sequence ID" value="MDQ0178686.1"/>
    <property type="molecule type" value="Genomic_DNA"/>
</dbReference>
<accession>A0AAW8DJB6</accession>
<evidence type="ECO:0000313" key="2">
    <source>
        <dbReference type="EMBL" id="MDQ0178686.1"/>
    </source>
</evidence>
<reference evidence="1 3" key="1">
    <citation type="submission" date="2023-07" db="EMBL/GenBank/DDBJ databases">
        <title>Sorghum-associated microbial communities from plants grown in Nebraska, USA.</title>
        <authorList>
            <person name="Schachtman D."/>
        </authorList>
    </citation>
    <scope>NUCLEOTIDE SEQUENCE</scope>
    <source>
        <strain evidence="1">DS1006</strain>
        <strain evidence="2 3">DS1016</strain>
    </source>
</reference>
<organism evidence="1 4">
    <name type="scientific">Arthrobacter bambusae</name>
    <dbReference type="NCBI Taxonomy" id="1338426"/>
    <lineage>
        <taxon>Bacteria</taxon>
        <taxon>Bacillati</taxon>
        <taxon>Actinomycetota</taxon>
        <taxon>Actinomycetes</taxon>
        <taxon>Micrococcales</taxon>
        <taxon>Micrococcaceae</taxon>
        <taxon>Arthrobacter</taxon>
    </lineage>
</organism>
<name>A0AAW8DJB6_9MICC</name>
<dbReference type="AlphaFoldDB" id="A0AAW8DJB6"/>
<dbReference type="EMBL" id="JAUSRG010000006">
    <property type="protein sequence ID" value="MDP9905574.1"/>
    <property type="molecule type" value="Genomic_DNA"/>
</dbReference>
<dbReference type="Proteomes" id="UP001230951">
    <property type="component" value="Unassembled WGS sequence"/>
</dbReference>
<gene>
    <name evidence="1" type="ORF">J2S90_002545</name>
    <name evidence="2" type="ORF">J2S93_000093</name>
</gene>
<proteinExistence type="predicted"/>
<comment type="caution">
    <text evidence="1">The sequence shown here is derived from an EMBL/GenBank/DDBJ whole genome shotgun (WGS) entry which is preliminary data.</text>
</comment>
<protein>
    <submittedName>
        <fullName evidence="1">Uncharacterized protein</fullName>
    </submittedName>
</protein>
<evidence type="ECO:0000313" key="3">
    <source>
        <dbReference type="Proteomes" id="UP001230951"/>
    </source>
</evidence>
<dbReference type="RefSeq" id="WP_306961694.1">
    <property type="nucleotide sequence ID" value="NZ_JAUSRG010000006.1"/>
</dbReference>